<dbReference type="InterPro" id="IPR005490">
    <property type="entry name" value="LD_TPept_cat_dom"/>
</dbReference>
<dbReference type="AlphaFoldDB" id="A0A2V3V9G7"/>
<name>A0A2V3V9G7_9SPHN</name>
<gene>
    <name evidence="9" type="ORF">C7451_1044</name>
</gene>
<reference evidence="9 10" key="1">
    <citation type="submission" date="2018-05" db="EMBL/GenBank/DDBJ databases">
        <title>Genomic Encyclopedia of Type Strains, Phase IV (KMG-IV): sequencing the most valuable type-strain genomes for metagenomic binning, comparative biology and taxonomic classification.</title>
        <authorList>
            <person name="Goeker M."/>
        </authorList>
    </citation>
    <scope>NUCLEOTIDE SEQUENCE [LARGE SCALE GENOMIC DNA]</scope>
    <source>
        <strain evidence="9 10">DSM 3183</strain>
    </source>
</reference>
<evidence type="ECO:0000313" key="10">
    <source>
        <dbReference type="Proteomes" id="UP000248014"/>
    </source>
</evidence>
<dbReference type="InterPro" id="IPR052905">
    <property type="entry name" value="LD-transpeptidase_YkuD-like"/>
</dbReference>
<organism evidence="9 10">
    <name type="scientific">Blastomonas natatoria</name>
    <dbReference type="NCBI Taxonomy" id="34015"/>
    <lineage>
        <taxon>Bacteria</taxon>
        <taxon>Pseudomonadati</taxon>
        <taxon>Pseudomonadota</taxon>
        <taxon>Alphaproteobacteria</taxon>
        <taxon>Sphingomonadales</taxon>
        <taxon>Sphingomonadaceae</taxon>
        <taxon>Blastomonas</taxon>
    </lineage>
</organism>
<evidence type="ECO:0000256" key="3">
    <source>
        <dbReference type="ARBA" id="ARBA00022679"/>
    </source>
</evidence>
<keyword evidence="10" id="KW-1185">Reference proteome</keyword>
<dbReference type="Pfam" id="PF03734">
    <property type="entry name" value="YkuD"/>
    <property type="match status" value="1"/>
</dbReference>
<dbReference type="PANTHER" id="PTHR41533">
    <property type="entry name" value="L,D-TRANSPEPTIDASE HI_1667-RELATED"/>
    <property type="match status" value="1"/>
</dbReference>
<evidence type="ECO:0000256" key="2">
    <source>
        <dbReference type="ARBA" id="ARBA00005992"/>
    </source>
</evidence>
<dbReference type="InterPro" id="IPR045380">
    <property type="entry name" value="LD_TPept_scaffold_dom"/>
</dbReference>
<evidence type="ECO:0000256" key="6">
    <source>
        <dbReference type="ARBA" id="ARBA00023316"/>
    </source>
</evidence>
<evidence type="ECO:0000256" key="7">
    <source>
        <dbReference type="PROSITE-ProRule" id="PRU01373"/>
    </source>
</evidence>
<dbReference type="GO" id="GO:0004180">
    <property type="term" value="F:carboxypeptidase activity"/>
    <property type="evidence" value="ECO:0007669"/>
    <property type="project" value="UniProtKB-ARBA"/>
</dbReference>
<dbReference type="PROSITE" id="PS52029">
    <property type="entry name" value="LD_TPASE"/>
    <property type="match status" value="1"/>
</dbReference>
<dbReference type="GO" id="GO:0009252">
    <property type="term" value="P:peptidoglycan biosynthetic process"/>
    <property type="evidence" value="ECO:0007669"/>
    <property type="project" value="UniProtKB-UniPathway"/>
</dbReference>
<comment type="caution">
    <text evidence="9">The sequence shown here is derived from an EMBL/GenBank/DDBJ whole genome shotgun (WGS) entry which is preliminary data.</text>
</comment>
<protein>
    <submittedName>
        <fullName evidence="9">L,D-transpeptidase-like protein</fullName>
    </submittedName>
</protein>
<dbReference type="Gene3D" id="2.40.440.10">
    <property type="entry name" value="L,D-transpeptidase catalytic domain-like"/>
    <property type="match status" value="1"/>
</dbReference>
<dbReference type="UniPathway" id="UPA00219"/>
<dbReference type="EMBL" id="QJJM01000004">
    <property type="protein sequence ID" value="PXW77511.1"/>
    <property type="molecule type" value="Genomic_DNA"/>
</dbReference>
<dbReference type="Proteomes" id="UP000248014">
    <property type="component" value="Unassembled WGS sequence"/>
</dbReference>
<dbReference type="GO" id="GO:0008360">
    <property type="term" value="P:regulation of cell shape"/>
    <property type="evidence" value="ECO:0007669"/>
    <property type="project" value="UniProtKB-UniRule"/>
</dbReference>
<dbReference type="Pfam" id="PF20142">
    <property type="entry name" value="Scaffold"/>
    <property type="match status" value="1"/>
</dbReference>
<keyword evidence="4 7" id="KW-0133">Cell shape</keyword>
<dbReference type="CDD" id="cd16913">
    <property type="entry name" value="YkuD_like"/>
    <property type="match status" value="1"/>
</dbReference>
<sequence>MPCPCESDFRSMPGAHASGWSADQVRQLREFVASAPEDGLPVLDTSELDAGLRDGPGPARDATADTLALALARLHLLGMSTAKQKASWQIADTDEQTDVREMLHRSLAEDTLARFFIEMRPAHPDYAALRAAYATETDRTRKAVIARNMERWRWMPRSLGENYVLVNAAFFEARLAMAGRPERTWRVIVGKASTPTPVFAAQITGITLNPWWNIPASIVREKGGRFAASQGYVKSNGQWRQKPGPGNALGQMKLVMPNPYSVYVHDTPSRQLFAKETRAFSHGCVRIADALGFATALLEGSKTRSEIAATVRSAKTVTFDLASAMPIYLAYFTAAPDADGTIAFQPDIYRRDSKVGIAATRDRDCKG</sequence>
<dbReference type="SUPFAM" id="SSF141523">
    <property type="entry name" value="L,D-transpeptidase catalytic domain-like"/>
    <property type="match status" value="1"/>
</dbReference>
<evidence type="ECO:0000256" key="4">
    <source>
        <dbReference type="ARBA" id="ARBA00022960"/>
    </source>
</evidence>
<dbReference type="OrthoDB" id="9778545at2"/>
<accession>A0A2V3V9G7</accession>
<dbReference type="InterPro" id="IPR038063">
    <property type="entry name" value="Transpep_catalytic_dom"/>
</dbReference>
<evidence type="ECO:0000256" key="1">
    <source>
        <dbReference type="ARBA" id="ARBA00004752"/>
    </source>
</evidence>
<feature type="active site" description="Nucleophile" evidence="7">
    <location>
        <position position="284"/>
    </location>
</feature>
<evidence type="ECO:0000313" key="9">
    <source>
        <dbReference type="EMBL" id="PXW77511.1"/>
    </source>
</evidence>
<dbReference type="GO" id="GO:0016740">
    <property type="term" value="F:transferase activity"/>
    <property type="evidence" value="ECO:0007669"/>
    <property type="project" value="UniProtKB-KW"/>
</dbReference>
<feature type="active site" description="Proton donor/acceptor" evidence="7">
    <location>
        <position position="265"/>
    </location>
</feature>
<keyword evidence="6 7" id="KW-0961">Cell wall biogenesis/degradation</keyword>
<feature type="domain" description="L,D-TPase catalytic" evidence="8">
    <location>
        <begin position="162"/>
        <end position="308"/>
    </location>
</feature>
<dbReference type="GO" id="GO:0071555">
    <property type="term" value="P:cell wall organization"/>
    <property type="evidence" value="ECO:0007669"/>
    <property type="project" value="UniProtKB-UniRule"/>
</dbReference>
<keyword evidence="5 7" id="KW-0573">Peptidoglycan synthesis</keyword>
<evidence type="ECO:0000256" key="5">
    <source>
        <dbReference type="ARBA" id="ARBA00022984"/>
    </source>
</evidence>
<evidence type="ECO:0000259" key="8">
    <source>
        <dbReference type="PROSITE" id="PS52029"/>
    </source>
</evidence>
<comment type="pathway">
    <text evidence="1 7">Cell wall biogenesis; peptidoglycan biosynthesis.</text>
</comment>
<comment type="similarity">
    <text evidence="2">Belongs to the YkuD family.</text>
</comment>
<dbReference type="PANTHER" id="PTHR41533:SF2">
    <property type="entry name" value="BLR7131 PROTEIN"/>
    <property type="match status" value="1"/>
</dbReference>
<proteinExistence type="inferred from homology"/>
<keyword evidence="3" id="KW-0808">Transferase</keyword>